<dbReference type="Proteomes" id="UP000271241">
    <property type="component" value="Unassembled WGS sequence"/>
</dbReference>
<keyword evidence="3" id="KW-1185">Reference proteome</keyword>
<dbReference type="Pfam" id="PF13649">
    <property type="entry name" value="Methyltransf_25"/>
    <property type="match status" value="1"/>
</dbReference>
<reference evidence="3" key="1">
    <citation type="journal article" date="2018" name="Nat. Microbiol.">
        <title>Leveraging single-cell genomics to expand the fungal tree of life.</title>
        <authorList>
            <person name="Ahrendt S.R."/>
            <person name="Quandt C.A."/>
            <person name="Ciobanu D."/>
            <person name="Clum A."/>
            <person name="Salamov A."/>
            <person name="Andreopoulos B."/>
            <person name="Cheng J.F."/>
            <person name="Woyke T."/>
            <person name="Pelin A."/>
            <person name="Henrissat B."/>
            <person name="Reynolds N.K."/>
            <person name="Benny G.L."/>
            <person name="Smith M.E."/>
            <person name="James T.Y."/>
            <person name="Grigoriev I.V."/>
        </authorList>
    </citation>
    <scope>NUCLEOTIDE SEQUENCE [LARGE SCALE GENOMIC DNA]</scope>
    <source>
        <strain evidence="3">RSA 1356</strain>
    </source>
</reference>
<dbReference type="PANTHER" id="PTHR43591:SF24">
    <property type="entry name" value="2-METHOXY-6-POLYPRENYL-1,4-BENZOQUINOL METHYLASE, MITOCHONDRIAL"/>
    <property type="match status" value="1"/>
</dbReference>
<dbReference type="EMBL" id="KZ992698">
    <property type="protein sequence ID" value="RKP07589.1"/>
    <property type="molecule type" value="Genomic_DNA"/>
</dbReference>
<dbReference type="PANTHER" id="PTHR43591">
    <property type="entry name" value="METHYLTRANSFERASE"/>
    <property type="match status" value="1"/>
</dbReference>
<sequence>MAQPLLDSEHNHPYPLPKDLGAIDRLDLQHYAIQQATQERYHVPLSTPKNIIDIGAGSGAWILEMAKEFPESEITGIDITPLRPSTTLPANCKFEVGNVLEGLPHADGTFDYVRQCLLVTALANEKWQPHVVECARICASGGWVEMSETNCALYGGGSAWQRLNGMISKAFLSRGLNPEKTETLEELMREAGLVDITAKKYEIPVGSRGGKAGELFLTNIRMGTLALVPLYKSVFGMSQEDVEQLLAQMDEEIEQHEVHVVLRIFAGRKP</sequence>
<feature type="domain" description="Methyltransferase" evidence="1">
    <location>
        <begin position="51"/>
        <end position="142"/>
    </location>
</feature>
<dbReference type="Gene3D" id="3.40.50.150">
    <property type="entry name" value="Vaccinia Virus protein VP39"/>
    <property type="match status" value="1"/>
</dbReference>
<accession>A0A4V1IWH6</accession>
<evidence type="ECO:0000259" key="1">
    <source>
        <dbReference type="Pfam" id="PF13649"/>
    </source>
</evidence>
<dbReference type="CDD" id="cd02440">
    <property type="entry name" value="AdoMet_MTases"/>
    <property type="match status" value="1"/>
</dbReference>
<protein>
    <submittedName>
        <fullName evidence="2">S-adenosyl-L-methionine-dependent methyltransferase</fullName>
    </submittedName>
</protein>
<keyword evidence="2" id="KW-0808">Transferase</keyword>
<keyword evidence="2" id="KW-0489">Methyltransferase</keyword>
<evidence type="ECO:0000313" key="3">
    <source>
        <dbReference type="Proteomes" id="UP000271241"/>
    </source>
</evidence>
<evidence type="ECO:0000313" key="2">
    <source>
        <dbReference type="EMBL" id="RKP07589.1"/>
    </source>
</evidence>
<name>A0A4V1IWH6_9FUNG</name>
<dbReference type="GO" id="GO:0008168">
    <property type="term" value="F:methyltransferase activity"/>
    <property type="evidence" value="ECO:0007669"/>
    <property type="project" value="UniProtKB-KW"/>
</dbReference>
<dbReference type="InterPro" id="IPR029063">
    <property type="entry name" value="SAM-dependent_MTases_sf"/>
</dbReference>
<proteinExistence type="predicted"/>
<dbReference type="SUPFAM" id="SSF53335">
    <property type="entry name" value="S-adenosyl-L-methionine-dependent methyltransferases"/>
    <property type="match status" value="1"/>
</dbReference>
<organism evidence="2 3">
    <name type="scientific">Thamnocephalis sphaerospora</name>
    <dbReference type="NCBI Taxonomy" id="78915"/>
    <lineage>
        <taxon>Eukaryota</taxon>
        <taxon>Fungi</taxon>
        <taxon>Fungi incertae sedis</taxon>
        <taxon>Zoopagomycota</taxon>
        <taxon>Zoopagomycotina</taxon>
        <taxon>Zoopagomycetes</taxon>
        <taxon>Zoopagales</taxon>
        <taxon>Sigmoideomycetaceae</taxon>
        <taxon>Thamnocephalis</taxon>
    </lineage>
</organism>
<dbReference type="AlphaFoldDB" id="A0A4V1IWH6"/>
<gene>
    <name evidence="2" type="ORF">THASP1DRAFT_30598</name>
</gene>
<dbReference type="STRING" id="78915.A0A4V1IWH6"/>
<dbReference type="GO" id="GO:0032259">
    <property type="term" value="P:methylation"/>
    <property type="evidence" value="ECO:0007669"/>
    <property type="project" value="UniProtKB-KW"/>
</dbReference>
<dbReference type="OrthoDB" id="2013972at2759"/>
<dbReference type="InterPro" id="IPR041698">
    <property type="entry name" value="Methyltransf_25"/>
</dbReference>